<organism evidence="8 9">
    <name type="scientific">Cannabis sativa</name>
    <name type="common">Hemp</name>
    <name type="synonym">Marijuana</name>
    <dbReference type="NCBI Taxonomy" id="3483"/>
    <lineage>
        <taxon>Eukaryota</taxon>
        <taxon>Viridiplantae</taxon>
        <taxon>Streptophyta</taxon>
        <taxon>Embryophyta</taxon>
        <taxon>Tracheophyta</taxon>
        <taxon>Spermatophyta</taxon>
        <taxon>Magnoliopsida</taxon>
        <taxon>eudicotyledons</taxon>
        <taxon>Gunneridae</taxon>
        <taxon>Pentapetalae</taxon>
        <taxon>rosids</taxon>
        <taxon>fabids</taxon>
        <taxon>Rosales</taxon>
        <taxon>Cannabaceae</taxon>
        <taxon>Cannabis</taxon>
    </lineage>
</organism>
<feature type="region of interest" description="Disordered" evidence="5">
    <location>
        <begin position="143"/>
        <end position="167"/>
    </location>
</feature>
<feature type="compositionally biased region" description="Gly residues" evidence="5">
    <location>
        <begin position="32"/>
        <end position="49"/>
    </location>
</feature>
<feature type="compositionally biased region" description="Basic and acidic residues" evidence="5">
    <location>
        <begin position="151"/>
        <end position="163"/>
    </location>
</feature>
<dbReference type="AlphaFoldDB" id="A0A7J6GFS8"/>
<feature type="compositionally biased region" description="Basic and acidic residues" evidence="5">
    <location>
        <begin position="483"/>
        <end position="494"/>
    </location>
</feature>
<dbReference type="Pfam" id="PF00076">
    <property type="entry name" value="RRM_1"/>
    <property type="match status" value="2"/>
</dbReference>
<dbReference type="EMBL" id="JAATIQ010000360">
    <property type="protein sequence ID" value="KAF4360034.1"/>
    <property type="molecule type" value="Genomic_DNA"/>
</dbReference>
<dbReference type="Proteomes" id="UP000525078">
    <property type="component" value="Unassembled WGS sequence"/>
</dbReference>
<evidence type="ECO:0000313" key="10">
    <source>
        <dbReference type="Proteomes" id="UP000583929"/>
    </source>
</evidence>
<sequence>MMGRGGGGGGGRDRFRREYQPRMEERNIGHSSGSGGRYGGGGSGRGGGFFNKSNAPPSRHLWVGNLAHGLMEDELTHHFLRFGDLESVAFQPGRSYAFLNFVRDEDAIDAIEALQGFPLAGNPLRIEFAKAVNHQRALQLLDSLDKSPAPLHDEDRSQYRDEQYSGARESPYLQKEFRARHARSDQIYADDSSMDDKNAEPSPVLWVGFPASLMVDETILRRAFSPFGEIEKITAFPGRSYAFVRFRSVISACEAKDTLHGKLFGNPRVHICFAKSESGSNNGRSSLNMSPSPQFKSNGRHGSSEHFWQDRKFGNSTGDPYTRSPQHYSNLDSGDFDPYSSSRKGNLWMGGNSIAEQRRFGEVGPEFTQSQDMYEYQNSPRGKRGHLHDFHQRFQQTSTLNEEPWDLPEDVHYSHGAKKLKTGYYPSEKELPEYPFLDQEHERHVFPGQFSDSSQADRSNRKFAAGPFSDKQSYDRTLNAPPQRERSNHWKESYDSPQLGSGSLLLNSVEEKRLTPESGLPSLNEWKWEGTIAKGGTPVCRARCFPVGKVLDIMLPEFLDCTARTGLDMLSKHYYQAANAWVVFFVPESDSDIGFYNEFMHYLEEKERAAVAKLDEKTTLFLVPPSNFSEKVLKVPGKLSISGVILRLEHPDSNAGPFHRQHEREDGNLLSFPGNASYPKPSTPSHSNNSQKYFPGNVKPAVSSSSRVGSRSDNFPENRHEFPHHGDPRQNWPSSHMQNSFSGTKTVSSQALVGAADEIIQRQPPVRTRATQETNSSYSTSGASGFPVSENNRPSLQDIAGLQPEQLVQLASSLLGQKQLGSLPNTLTENDSRQDSSRSQNHGLHNNQMNSMLSTSQHGQFQQMQQVPNVSSAVPHLVQRDNRPQENQHQQSSSSTQEADSDPQKRLQATLQLAATLLQQIQGKGS</sequence>
<protein>
    <recommendedName>
        <fullName evidence="6">RRM domain-containing protein</fullName>
    </recommendedName>
</protein>
<evidence type="ECO:0000259" key="6">
    <source>
        <dbReference type="PROSITE" id="PS50102"/>
    </source>
</evidence>
<name>A0A7J6GFS8_CANSA</name>
<feature type="compositionally biased region" description="Polar residues" evidence="5">
    <location>
        <begin position="837"/>
        <end position="872"/>
    </location>
</feature>
<comment type="caution">
    <text evidence="8">The sequence shown here is derived from an EMBL/GenBank/DDBJ whole genome shotgun (WGS) entry which is preliminary data.</text>
</comment>
<evidence type="ECO:0000313" key="8">
    <source>
        <dbReference type="EMBL" id="KAF4381702.1"/>
    </source>
</evidence>
<dbReference type="SMART" id="SM00360">
    <property type="entry name" value="RRM"/>
    <property type="match status" value="2"/>
</dbReference>
<evidence type="ECO:0000256" key="5">
    <source>
        <dbReference type="SAM" id="MobiDB-lite"/>
    </source>
</evidence>
<evidence type="ECO:0000313" key="9">
    <source>
        <dbReference type="Proteomes" id="UP000525078"/>
    </source>
</evidence>
<feature type="compositionally biased region" description="Polar residues" evidence="5">
    <location>
        <begin position="731"/>
        <end position="751"/>
    </location>
</feature>
<dbReference type="InterPro" id="IPR000504">
    <property type="entry name" value="RRM_dom"/>
</dbReference>
<dbReference type="SUPFAM" id="SSF54928">
    <property type="entry name" value="RNA-binding domain, RBD"/>
    <property type="match status" value="2"/>
</dbReference>
<proteinExistence type="predicted"/>
<dbReference type="GO" id="GO:0003723">
    <property type="term" value="F:RNA binding"/>
    <property type="evidence" value="ECO:0007669"/>
    <property type="project" value="UniProtKB-UniRule"/>
</dbReference>
<feature type="region of interest" description="Disordered" evidence="5">
    <location>
        <begin position="279"/>
        <end position="336"/>
    </location>
</feature>
<evidence type="ECO:0000256" key="1">
    <source>
        <dbReference type="ARBA" id="ARBA00004123"/>
    </source>
</evidence>
<evidence type="ECO:0000256" key="2">
    <source>
        <dbReference type="ARBA" id="ARBA00022884"/>
    </source>
</evidence>
<feature type="region of interest" description="Disordered" evidence="5">
    <location>
        <begin position="652"/>
        <end position="795"/>
    </location>
</feature>
<dbReference type="PANTHER" id="PTHR23189">
    <property type="entry name" value="RNA RECOGNITION MOTIF-CONTAINING"/>
    <property type="match status" value="1"/>
</dbReference>
<feature type="compositionally biased region" description="Gly residues" evidence="5">
    <location>
        <begin position="1"/>
        <end position="10"/>
    </location>
</feature>
<dbReference type="Pfam" id="PF07744">
    <property type="entry name" value="SPOC"/>
    <property type="match status" value="1"/>
</dbReference>
<feature type="compositionally biased region" description="Basic and acidic residues" evidence="5">
    <location>
        <begin position="714"/>
        <end position="728"/>
    </location>
</feature>
<reference evidence="9 10" key="1">
    <citation type="journal article" date="2020" name="bioRxiv">
        <title>Sequence and annotation of 42 cannabis genomes reveals extensive copy number variation in cannabinoid synthesis and pathogen resistance genes.</title>
        <authorList>
            <person name="Mckernan K.J."/>
            <person name="Helbert Y."/>
            <person name="Kane L.T."/>
            <person name="Ebling H."/>
            <person name="Zhang L."/>
            <person name="Liu B."/>
            <person name="Eaton Z."/>
            <person name="Mclaughlin S."/>
            <person name="Kingan S."/>
            <person name="Baybayan P."/>
            <person name="Concepcion G."/>
            <person name="Jordan M."/>
            <person name="Riva A."/>
            <person name="Barbazuk W."/>
            <person name="Harkins T."/>
        </authorList>
    </citation>
    <scope>NUCLEOTIDE SEQUENCE [LARGE SCALE GENOMIC DNA]</scope>
    <source>
        <strain evidence="9 10">cv. Jamaican Lion 4</strain>
        <strain evidence="7">Father</strain>
        <strain evidence="8">Mother</strain>
        <tissue evidence="8">Leaf</tissue>
    </source>
</reference>
<feature type="compositionally biased region" description="Basic and acidic residues" evidence="5">
    <location>
        <begin position="302"/>
        <end position="313"/>
    </location>
</feature>
<feature type="region of interest" description="Disordered" evidence="5">
    <location>
        <begin position="1"/>
        <end position="51"/>
    </location>
</feature>
<dbReference type="Gene3D" id="3.30.70.330">
    <property type="match status" value="2"/>
</dbReference>
<dbReference type="InterPro" id="IPR012921">
    <property type="entry name" value="SPOC_C"/>
</dbReference>
<feature type="compositionally biased region" description="Polar residues" evidence="5">
    <location>
        <begin position="314"/>
        <end position="332"/>
    </location>
</feature>
<gene>
    <name evidence="8" type="ORF">F8388_021330</name>
    <name evidence="7" type="ORF">G4B88_025795</name>
</gene>
<keyword evidence="10" id="KW-1185">Reference proteome</keyword>
<feature type="compositionally biased region" description="Low complexity" evidence="5">
    <location>
        <begin position="702"/>
        <end position="712"/>
    </location>
</feature>
<feature type="region of interest" description="Disordered" evidence="5">
    <location>
        <begin position="821"/>
        <end position="908"/>
    </location>
</feature>
<dbReference type="CDD" id="cd00590">
    <property type="entry name" value="RRM_SF"/>
    <property type="match status" value="2"/>
</dbReference>
<evidence type="ECO:0000313" key="7">
    <source>
        <dbReference type="EMBL" id="KAF4360034.1"/>
    </source>
</evidence>
<feature type="compositionally biased region" description="Basic and acidic residues" evidence="5">
    <location>
        <begin position="11"/>
        <end position="28"/>
    </location>
</feature>
<dbReference type="GO" id="GO:0005634">
    <property type="term" value="C:nucleus"/>
    <property type="evidence" value="ECO:0007669"/>
    <property type="project" value="UniProtKB-SubCell"/>
</dbReference>
<evidence type="ECO:0000256" key="3">
    <source>
        <dbReference type="ARBA" id="ARBA00023242"/>
    </source>
</evidence>
<feature type="compositionally biased region" description="Polar residues" evidence="5">
    <location>
        <begin position="683"/>
        <end position="692"/>
    </location>
</feature>
<feature type="compositionally biased region" description="Polar residues" evidence="5">
    <location>
        <begin position="769"/>
        <end position="795"/>
    </location>
</feature>
<feature type="domain" description="RRM" evidence="6">
    <location>
        <begin position="203"/>
        <end position="276"/>
    </location>
</feature>
<feature type="domain" description="RRM" evidence="6">
    <location>
        <begin position="59"/>
        <end position="131"/>
    </location>
</feature>
<dbReference type="InterPro" id="IPR012677">
    <property type="entry name" value="Nucleotide-bd_a/b_plait_sf"/>
</dbReference>
<feature type="compositionally biased region" description="Polar residues" evidence="5">
    <location>
        <begin position="279"/>
        <end position="301"/>
    </location>
</feature>
<feature type="region of interest" description="Disordered" evidence="5">
    <location>
        <begin position="448"/>
        <end position="497"/>
    </location>
</feature>
<dbReference type="InterPro" id="IPR035979">
    <property type="entry name" value="RBD_domain_sf"/>
</dbReference>
<dbReference type="Proteomes" id="UP000583929">
    <property type="component" value="Unassembled WGS sequence"/>
</dbReference>
<dbReference type="FunFam" id="3.30.70.330:FF:000522">
    <property type="entry name" value="RNA recognition motif (RRM)-containing protein"/>
    <property type="match status" value="1"/>
</dbReference>
<accession>A0A7J6GFS8</accession>
<feature type="compositionally biased region" description="Polar residues" evidence="5">
    <location>
        <begin position="887"/>
        <end position="898"/>
    </location>
</feature>
<comment type="subcellular location">
    <subcellularLocation>
        <location evidence="1">Nucleus</location>
    </subcellularLocation>
</comment>
<keyword evidence="3" id="KW-0539">Nucleus</keyword>
<keyword evidence="2 4" id="KW-0694">RNA-binding</keyword>
<dbReference type="CDD" id="cd21546">
    <property type="entry name" value="SPOC_FPA-like"/>
    <property type="match status" value="1"/>
</dbReference>
<evidence type="ECO:0000256" key="4">
    <source>
        <dbReference type="PROSITE-ProRule" id="PRU00176"/>
    </source>
</evidence>
<dbReference type="PROSITE" id="PS50102">
    <property type="entry name" value="RRM"/>
    <property type="match status" value="2"/>
</dbReference>
<dbReference type="EMBL" id="JAATIP010000060">
    <property type="protein sequence ID" value="KAF4381702.1"/>
    <property type="molecule type" value="Genomic_DNA"/>
</dbReference>